<gene>
    <name evidence="1" type="ORF">PXEA_LOCUS26530</name>
</gene>
<comment type="caution">
    <text evidence="1">The sequence shown here is derived from an EMBL/GenBank/DDBJ whole genome shotgun (WGS) entry which is preliminary data.</text>
</comment>
<evidence type="ECO:0000313" key="1">
    <source>
        <dbReference type="EMBL" id="VEL33090.1"/>
    </source>
</evidence>
<dbReference type="Proteomes" id="UP000784294">
    <property type="component" value="Unassembled WGS sequence"/>
</dbReference>
<dbReference type="EMBL" id="CAAALY010245149">
    <property type="protein sequence ID" value="VEL33090.1"/>
    <property type="molecule type" value="Genomic_DNA"/>
</dbReference>
<reference evidence="1" key="1">
    <citation type="submission" date="2018-11" db="EMBL/GenBank/DDBJ databases">
        <authorList>
            <consortium name="Pathogen Informatics"/>
        </authorList>
    </citation>
    <scope>NUCLEOTIDE SEQUENCE</scope>
</reference>
<sequence>MCRRGRANVGDLIFREFDKQQKQRIHSESSQLLAKHRDTGSVDNCTSLQTCQLQSLFGHTFPILQPITTSGQDHCGSYQCVEHSSDAASHEVNHLHFPICSQANRSTTRRPHGHSQVLGNLDNLFSSTPTEAIFAPTGEKIKSPTLRMSVPVSNTSFAFARDAGYSSLPLQFPSPPSDHEQLPIQHHDFQQRQPMQDSCQLLAHASPSLSLVQIGCGETEHTSEWSDGSLVGSIGGCGGWPWNCDCRFVRIDPGRTALRPEIIIAELTFFM</sequence>
<accession>A0A448XBS2</accession>
<dbReference type="AlphaFoldDB" id="A0A448XBS2"/>
<keyword evidence="2" id="KW-1185">Reference proteome</keyword>
<evidence type="ECO:0000313" key="2">
    <source>
        <dbReference type="Proteomes" id="UP000784294"/>
    </source>
</evidence>
<proteinExistence type="predicted"/>
<organism evidence="1 2">
    <name type="scientific">Protopolystoma xenopodis</name>
    <dbReference type="NCBI Taxonomy" id="117903"/>
    <lineage>
        <taxon>Eukaryota</taxon>
        <taxon>Metazoa</taxon>
        <taxon>Spiralia</taxon>
        <taxon>Lophotrochozoa</taxon>
        <taxon>Platyhelminthes</taxon>
        <taxon>Monogenea</taxon>
        <taxon>Polyopisthocotylea</taxon>
        <taxon>Polystomatidea</taxon>
        <taxon>Polystomatidae</taxon>
        <taxon>Protopolystoma</taxon>
    </lineage>
</organism>
<name>A0A448XBS2_9PLAT</name>
<protein>
    <submittedName>
        <fullName evidence="1">Uncharacterized protein</fullName>
    </submittedName>
</protein>